<protein>
    <submittedName>
        <fullName evidence="5">CheY-P-specific phosphatase CheC</fullName>
    </submittedName>
</protein>
<comment type="caution">
    <text evidence="5">The sequence shown here is derived from an EMBL/GenBank/DDBJ whole genome shotgun (WGS) entry which is preliminary data.</text>
</comment>
<sequence>MKRTKNIFGELQLDVLREIGNIGSGHATTALAQLTGKPIEMMAPTARILDFNEVANLAGGPEAVVVTVYLRVIGDLKGSMFFTLSDDLAKQLLETLLASSPVENKFSEMEISALNEIGNILIGSYLSALVDLTQLNAQPSVPSLAVDMAGAILSIGLIELSQTSDFAIAIDTSFLDGQKALEGHFFFMPDPHSIEKVFTSLGVPFDECS</sequence>
<dbReference type="Pfam" id="PF04509">
    <property type="entry name" value="CheC"/>
    <property type="match status" value="1"/>
</dbReference>
<evidence type="ECO:0000256" key="2">
    <source>
        <dbReference type="ARBA" id="ARBA00022801"/>
    </source>
</evidence>
<dbReference type="GO" id="GO:0016787">
    <property type="term" value="F:hydrolase activity"/>
    <property type="evidence" value="ECO:0007669"/>
    <property type="project" value="UniProtKB-KW"/>
</dbReference>
<dbReference type="PANTHER" id="PTHR43693:SF1">
    <property type="entry name" value="PROTEIN PHOSPHATASE CHEZ"/>
    <property type="match status" value="1"/>
</dbReference>
<dbReference type="InterPro" id="IPR007597">
    <property type="entry name" value="CheC"/>
</dbReference>
<dbReference type="OrthoDB" id="9812187at2"/>
<dbReference type="SUPFAM" id="SSF103039">
    <property type="entry name" value="CheC-like"/>
    <property type="match status" value="1"/>
</dbReference>
<organism evidence="5 6">
    <name type="scientific">Ammoniphilus oxalaticus</name>
    <dbReference type="NCBI Taxonomy" id="66863"/>
    <lineage>
        <taxon>Bacteria</taxon>
        <taxon>Bacillati</taxon>
        <taxon>Bacillota</taxon>
        <taxon>Bacilli</taxon>
        <taxon>Bacillales</taxon>
        <taxon>Paenibacillaceae</taxon>
        <taxon>Aneurinibacillus group</taxon>
        <taxon>Ammoniphilus</taxon>
    </lineage>
</organism>
<keyword evidence="2" id="KW-0378">Hydrolase</keyword>
<dbReference type="RefSeq" id="WP_120189521.1">
    <property type="nucleotide sequence ID" value="NZ_MCHY01000008.1"/>
</dbReference>
<dbReference type="CDD" id="cd17909">
    <property type="entry name" value="CheC_ClassI"/>
    <property type="match status" value="1"/>
</dbReference>
<dbReference type="InterPro" id="IPR028976">
    <property type="entry name" value="CheC-like_sf"/>
</dbReference>
<name>A0A419SJZ2_9BACL</name>
<reference evidence="5 6" key="1">
    <citation type="submission" date="2016-08" db="EMBL/GenBank/DDBJ databases">
        <title>Novel Firmicute Genomes.</title>
        <authorList>
            <person name="Poppleton D.I."/>
            <person name="Gribaldo S."/>
        </authorList>
    </citation>
    <scope>NUCLEOTIDE SEQUENCE [LARGE SCALE GENOMIC DNA]</scope>
    <source>
        <strain evidence="5 6">RAOx-1</strain>
    </source>
</reference>
<dbReference type="InterPro" id="IPR050992">
    <property type="entry name" value="CheZ_family_phosphatases"/>
</dbReference>
<accession>A0A419SJZ2</accession>
<evidence type="ECO:0000313" key="5">
    <source>
        <dbReference type="EMBL" id="RKD24256.1"/>
    </source>
</evidence>
<evidence type="ECO:0000259" key="3">
    <source>
        <dbReference type="Pfam" id="PF04509"/>
    </source>
</evidence>
<feature type="domain" description="Chemotaxis phosphatase CheX-like" evidence="4">
    <location>
        <begin position="67"/>
        <end position="146"/>
    </location>
</feature>
<dbReference type="AlphaFoldDB" id="A0A419SJZ2"/>
<keyword evidence="1" id="KW-0145">Chemotaxis</keyword>
<feature type="domain" description="CheC-like protein" evidence="3">
    <location>
        <begin position="12"/>
        <end position="45"/>
    </location>
</feature>
<dbReference type="Proteomes" id="UP000284219">
    <property type="component" value="Unassembled WGS sequence"/>
</dbReference>
<dbReference type="PANTHER" id="PTHR43693">
    <property type="entry name" value="PROTEIN PHOSPHATASE CHEZ"/>
    <property type="match status" value="1"/>
</dbReference>
<proteinExistence type="predicted"/>
<evidence type="ECO:0000259" key="4">
    <source>
        <dbReference type="Pfam" id="PF13690"/>
    </source>
</evidence>
<keyword evidence="6" id="KW-1185">Reference proteome</keyword>
<dbReference type="Pfam" id="PF13690">
    <property type="entry name" value="CheX"/>
    <property type="match status" value="1"/>
</dbReference>
<dbReference type="EMBL" id="MCHY01000008">
    <property type="protein sequence ID" value="RKD24256.1"/>
    <property type="molecule type" value="Genomic_DNA"/>
</dbReference>
<gene>
    <name evidence="5" type="ORF">BEP19_07585</name>
</gene>
<dbReference type="Gene3D" id="3.40.1550.10">
    <property type="entry name" value="CheC-like"/>
    <property type="match status" value="1"/>
</dbReference>
<dbReference type="GO" id="GO:0006935">
    <property type="term" value="P:chemotaxis"/>
    <property type="evidence" value="ECO:0007669"/>
    <property type="project" value="UniProtKB-KW"/>
</dbReference>
<evidence type="ECO:0000313" key="6">
    <source>
        <dbReference type="Proteomes" id="UP000284219"/>
    </source>
</evidence>
<evidence type="ECO:0000256" key="1">
    <source>
        <dbReference type="ARBA" id="ARBA00022500"/>
    </source>
</evidence>
<dbReference type="InterPro" id="IPR028051">
    <property type="entry name" value="CheX-like_dom"/>
</dbReference>